<dbReference type="InterPro" id="IPR010982">
    <property type="entry name" value="Lambda_DNA-bd_dom_sf"/>
</dbReference>
<sequence>MKLIKNSTDHQKALERLNALFDLDPEPDSAESDEIDVLALLIETYEKEAFPIDMPDPVEAIRFRMDQQNLTQKDLVPYFGSKSKVSEVLNGKRALSLAMIRKLHSGLGIPYDVLMQEQPKESDNVVVDWQAFPLHEMKKRGLFGELSDQYKGLKDYAEDLVCKFFQRVPGALDIRPALLRSSAHLPTNTKEDDPFALWAWQVEAKYKAMQITVENYNPERLTDDFMRSLANLSVYSDGPTKAVEALNSIGIRVVFVEKHAKTYLDGAAFLVDGSQPVIALTLRYNRLDNFWFTLLHEVAHVKLHLNGDTFWILDNLDDEAADAIEQEANDLAQQSLIPSELWNGTIADEYDVEQVAIKAKVSKAIVAGRYRHEQKDHSRFSNLVKEPVKPYFE</sequence>
<evidence type="ECO:0000256" key="1">
    <source>
        <dbReference type="ARBA" id="ARBA00007227"/>
    </source>
</evidence>
<evidence type="ECO:0000259" key="2">
    <source>
        <dbReference type="PROSITE" id="PS50943"/>
    </source>
</evidence>
<dbReference type="AlphaFoldDB" id="A0A5C8ZB54"/>
<name>A0A5C8ZB54_9GAMM</name>
<dbReference type="GO" id="GO:0006355">
    <property type="term" value="P:regulation of DNA-templated transcription"/>
    <property type="evidence" value="ECO:0007669"/>
    <property type="project" value="InterPro"/>
</dbReference>
<dbReference type="SMART" id="SM00530">
    <property type="entry name" value="HTH_XRE"/>
    <property type="match status" value="1"/>
</dbReference>
<protein>
    <submittedName>
        <fullName evidence="3">ImmA/IrrE family metallo-endopeptidase</fullName>
    </submittedName>
</protein>
<keyword evidence="4" id="KW-1185">Reference proteome</keyword>
<dbReference type="Gene3D" id="1.10.10.2910">
    <property type="match status" value="1"/>
</dbReference>
<dbReference type="InterPro" id="IPR001387">
    <property type="entry name" value="Cro/C1-type_HTH"/>
</dbReference>
<dbReference type="InterPro" id="IPR039060">
    <property type="entry name" value="Antitox_HigA"/>
</dbReference>
<comment type="caution">
    <text evidence="3">The sequence shown here is derived from an EMBL/GenBank/DDBJ whole genome shotgun (WGS) entry which is preliminary data.</text>
</comment>
<reference evidence="3 4" key="1">
    <citation type="submission" date="2019-07" db="EMBL/GenBank/DDBJ databases">
        <title>Reinekea sp. strain SSH23 genome sequencing and assembly.</title>
        <authorList>
            <person name="Kim I."/>
        </authorList>
    </citation>
    <scope>NUCLEOTIDE SEQUENCE [LARGE SCALE GENOMIC DNA]</scope>
    <source>
        <strain evidence="3 4">SSH23</strain>
    </source>
</reference>
<evidence type="ECO:0000313" key="3">
    <source>
        <dbReference type="EMBL" id="TXR54509.1"/>
    </source>
</evidence>
<dbReference type="Proteomes" id="UP000321764">
    <property type="component" value="Unassembled WGS sequence"/>
</dbReference>
<dbReference type="PANTHER" id="PTHR40455">
    <property type="entry name" value="ANTITOXIN HIGA"/>
    <property type="match status" value="1"/>
</dbReference>
<dbReference type="Pfam" id="PF06114">
    <property type="entry name" value="Peptidase_M78"/>
    <property type="match status" value="1"/>
</dbReference>
<dbReference type="GO" id="GO:0001046">
    <property type="term" value="F:core promoter sequence-specific DNA binding"/>
    <property type="evidence" value="ECO:0007669"/>
    <property type="project" value="TreeGrafter"/>
</dbReference>
<proteinExistence type="inferred from homology"/>
<dbReference type="RefSeq" id="WP_147713907.1">
    <property type="nucleotide sequence ID" value="NZ_VKAD01000001.1"/>
</dbReference>
<dbReference type="InterPro" id="IPR010359">
    <property type="entry name" value="IrrE_HExxH"/>
</dbReference>
<dbReference type="Gene3D" id="1.10.260.40">
    <property type="entry name" value="lambda repressor-like DNA-binding domains"/>
    <property type="match status" value="1"/>
</dbReference>
<dbReference type="CDD" id="cd00093">
    <property type="entry name" value="HTH_XRE"/>
    <property type="match status" value="1"/>
</dbReference>
<gene>
    <name evidence="3" type="ORF">FME95_08230</name>
</gene>
<dbReference type="OrthoDB" id="9796786at2"/>
<evidence type="ECO:0000313" key="4">
    <source>
        <dbReference type="Proteomes" id="UP000321764"/>
    </source>
</evidence>
<dbReference type="PANTHER" id="PTHR40455:SF1">
    <property type="entry name" value="ANTITOXIN HIGA"/>
    <property type="match status" value="1"/>
</dbReference>
<feature type="domain" description="HTH cro/C1-type" evidence="2">
    <location>
        <begin position="61"/>
        <end position="114"/>
    </location>
</feature>
<comment type="similarity">
    <text evidence="1">Belongs to the short-chain fatty acyl-CoA assimilation regulator (ScfR) family.</text>
</comment>
<dbReference type="EMBL" id="VKAD01000001">
    <property type="protein sequence ID" value="TXR54509.1"/>
    <property type="molecule type" value="Genomic_DNA"/>
</dbReference>
<dbReference type="PROSITE" id="PS50943">
    <property type="entry name" value="HTH_CROC1"/>
    <property type="match status" value="1"/>
</dbReference>
<dbReference type="SUPFAM" id="SSF47413">
    <property type="entry name" value="lambda repressor-like DNA-binding domains"/>
    <property type="match status" value="1"/>
</dbReference>
<organism evidence="3 4">
    <name type="scientific">Reinekea thalattae</name>
    <dbReference type="NCBI Taxonomy" id="2593301"/>
    <lineage>
        <taxon>Bacteria</taxon>
        <taxon>Pseudomonadati</taxon>
        <taxon>Pseudomonadota</taxon>
        <taxon>Gammaproteobacteria</taxon>
        <taxon>Oceanospirillales</taxon>
        <taxon>Saccharospirillaceae</taxon>
        <taxon>Reinekea</taxon>
    </lineage>
</organism>
<accession>A0A5C8ZB54</accession>